<protein>
    <submittedName>
        <fullName evidence="1">25295_t:CDS:1</fullName>
    </submittedName>
</protein>
<comment type="caution">
    <text evidence="1">The sequence shown here is derived from an EMBL/GenBank/DDBJ whole genome shotgun (WGS) entry which is preliminary data.</text>
</comment>
<proteinExistence type="predicted"/>
<evidence type="ECO:0000313" key="2">
    <source>
        <dbReference type="Proteomes" id="UP000789920"/>
    </source>
</evidence>
<accession>A0ACA9QAX3</accession>
<sequence length="332" mass="35521">MTKGADLKNLTKNTKTTSAEAKAVGLSNGNAKSNASSSCSSPIIGSKRLSDSPVPLNDDPTVNASVTVTKEDFKKATKASNTTKSTVTKSSQNTLSSSKKTLRVMSVIPDASKTSTTPPFKSRTLPLPTQNGLKANSSIPESFTSDLIFENKAKRISSSNTSSEVDGASPTARLASADVHGRFSPVLKSVNVKNTIATLEKKVTQNGSFSATSSEISPTTTNFTVTSDTNLEDMDMEQLEQLFLNGTRSPSIVSNYSSNAPWKSDIPLELSDVSWKSDDNTYDNTRVTSVATNYHFTDPDEQLRTGLSMIQEAYNRKSLSVSSNLCDGDKGK</sequence>
<organism evidence="1 2">
    <name type="scientific">Racocetra persica</name>
    <dbReference type="NCBI Taxonomy" id="160502"/>
    <lineage>
        <taxon>Eukaryota</taxon>
        <taxon>Fungi</taxon>
        <taxon>Fungi incertae sedis</taxon>
        <taxon>Mucoromycota</taxon>
        <taxon>Glomeromycotina</taxon>
        <taxon>Glomeromycetes</taxon>
        <taxon>Diversisporales</taxon>
        <taxon>Gigasporaceae</taxon>
        <taxon>Racocetra</taxon>
    </lineage>
</organism>
<evidence type="ECO:0000313" key="1">
    <source>
        <dbReference type="EMBL" id="CAG8736536.1"/>
    </source>
</evidence>
<name>A0ACA9QAX3_9GLOM</name>
<reference evidence="1" key="1">
    <citation type="submission" date="2021-06" db="EMBL/GenBank/DDBJ databases">
        <authorList>
            <person name="Kallberg Y."/>
            <person name="Tangrot J."/>
            <person name="Rosling A."/>
        </authorList>
    </citation>
    <scope>NUCLEOTIDE SEQUENCE</scope>
    <source>
        <strain evidence="1">MA461A</strain>
    </source>
</reference>
<dbReference type="EMBL" id="CAJVQC010027474">
    <property type="protein sequence ID" value="CAG8736536.1"/>
    <property type="molecule type" value="Genomic_DNA"/>
</dbReference>
<dbReference type="Proteomes" id="UP000789920">
    <property type="component" value="Unassembled WGS sequence"/>
</dbReference>
<gene>
    <name evidence="1" type="ORF">RPERSI_LOCUS12716</name>
</gene>
<keyword evidence="2" id="KW-1185">Reference proteome</keyword>
<feature type="non-terminal residue" evidence="1">
    <location>
        <position position="332"/>
    </location>
</feature>